<dbReference type="EMBL" id="JBBMFS010000004">
    <property type="protein sequence ID" value="MEQ2554689.1"/>
    <property type="molecule type" value="Genomic_DNA"/>
</dbReference>
<sequence>MAIHESAENYLETILMLSKERPVVRAVDIANELDFKKSSVSIAMKNLREANHITVTKEGYIYLTESGQKIAETIYERHQLLSSWLTTLGVDPKVAEDDACRIEHVISPESFEAIKKHVNRH</sequence>
<dbReference type="PANTHER" id="PTHR33238:SF7">
    <property type="entry name" value="IRON-DEPENDENT TRANSCRIPTIONAL REGULATOR"/>
    <property type="match status" value="1"/>
</dbReference>
<dbReference type="Pfam" id="PF01325">
    <property type="entry name" value="Fe_dep_repress"/>
    <property type="match status" value="1"/>
</dbReference>
<dbReference type="Pfam" id="PF02742">
    <property type="entry name" value="Fe_dep_repr_C"/>
    <property type="match status" value="1"/>
</dbReference>
<dbReference type="InterPro" id="IPR022687">
    <property type="entry name" value="HTH_DTXR"/>
</dbReference>
<dbReference type="SUPFAM" id="SSF47979">
    <property type="entry name" value="Iron-dependent repressor protein, dimerization domain"/>
    <property type="match status" value="1"/>
</dbReference>
<protein>
    <submittedName>
        <fullName evidence="6">Metal-dependent transcriptional regulator</fullName>
    </submittedName>
</protein>
<evidence type="ECO:0000256" key="2">
    <source>
        <dbReference type="ARBA" id="ARBA00023015"/>
    </source>
</evidence>
<dbReference type="Proteomes" id="UP001546774">
    <property type="component" value="Unassembled WGS sequence"/>
</dbReference>
<evidence type="ECO:0000259" key="5">
    <source>
        <dbReference type="PROSITE" id="PS50944"/>
    </source>
</evidence>
<dbReference type="PROSITE" id="PS50944">
    <property type="entry name" value="HTH_DTXR"/>
    <property type="match status" value="1"/>
</dbReference>
<dbReference type="InterPro" id="IPR036421">
    <property type="entry name" value="Fe_dep_repressor_sf"/>
</dbReference>
<dbReference type="Gene3D" id="1.10.10.10">
    <property type="entry name" value="Winged helix-like DNA-binding domain superfamily/Winged helix DNA-binding domain"/>
    <property type="match status" value="1"/>
</dbReference>
<evidence type="ECO:0000313" key="6">
    <source>
        <dbReference type="EMBL" id="MEQ2554689.1"/>
    </source>
</evidence>
<keyword evidence="4" id="KW-0804">Transcription</keyword>
<dbReference type="InterPro" id="IPR036390">
    <property type="entry name" value="WH_DNA-bd_sf"/>
</dbReference>
<dbReference type="InterPro" id="IPR022689">
    <property type="entry name" value="Iron_dep_repressor"/>
</dbReference>
<keyword evidence="2" id="KW-0805">Transcription regulation</keyword>
<keyword evidence="7" id="KW-1185">Reference proteome</keyword>
<name>A0ABV1H4R4_9FIRM</name>
<dbReference type="InterPro" id="IPR001367">
    <property type="entry name" value="Fe_dep_repressor"/>
</dbReference>
<organism evidence="6 7">
    <name type="scientific">Lachnospira intestinalis</name>
    <dbReference type="NCBI Taxonomy" id="3133158"/>
    <lineage>
        <taxon>Bacteria</taxon>
        <taxon>Bacillati</taxon>
        <taxon>Bacillota</taxon>
        <taxon>Clostridia</taxon>
        <taxon>Lachnospirales</taxon>
        <taxon>Lachnospiraceae</taxon>
        <taxon>Lachnospira</taxon>
    </lineage>
</organism>
<evidence type="ECO:0000256" key="1">
    <source>
        <dbReference type="ARBA" id="ARBA00007871"/>
    </source>
</evidence>
<reference evidence="6" key="1">
    <citation type="submission" date="2024-03" db="EMBL/GenBank/DDBJ databases">
        <title>Human intestinal bacterial collection.</title>
        <authorList>
            <person name="Pauvert C."/>
            <person name="Hitch T.C.A."/>
            <person name="Clavel T."/>
        </authorList>
    </citation>
    <scope>NUCLEOTIDE SEQUENCE [LARGE SCALE GENOMIC DNA]</scope>
    <source>
        <strain evidence="6">CLA-AA-H89B</strain>
    </source>
</reference>
<keyword evidence="3" id="KW-0238">DNA-binding</keyword>
<accession>A0ABV1H4R4</accession>
<dbReference type="InterPro" id="IPR036388">
    <property type="entry name" value="WH-like_DNA-bd_sf"/>
</dbReference>
<feature type="domain" description="HTH dtxR-type" evidence="5">
    <location>
        <begin position="1"/>
        <end position="64"/>
    </location>
</feature>
<dbReference type="InterPro" id="IPR050536">
    <property type="entry name" value="DtxR_MntR_Metal-Reg"/>
</dbReference>
<proteinExistence type="inferred from homology"/>
<comment type="caution">
    <text evidence="6">The sequence shown here is derived from an EMBL/GenBank/DDBJ whole genome shotgun (WGS) entry which is preliminary data.</text>
</comment>
<comment type="similarity">
    <text evidence="1">Belongs to the DtxR/MntR family.</text>
</comment>
<evidence type="ECO:0000256" key="4">
    <source>
        <dbReference type="ARBA" id="ARBA00023163"/>
    </source>
</evidence>
<gene>
    <name evidence="6" type="ORF">WMO37_06590</name>
</gene>
<dbReference type="SMART" id="SM00529">
    <property type="entry name" value="HTH_DTXR"/>
    <property type="match status" value="1"/>
</dbReference>
<evidence type="ECO:0000313" key="7">
    <source>
        <dbReference type="Proteomes" id="UP001546774"/>
    </source>
</evidence>
<dbReference type="SUPFAM" id="SSF46785">
    <property type="entry name" value="Winged helix' DNA-binding domain"/>
    <property type="match status" value="1"/>
</dbReference>
<dbReference type="PANTHER" id="PTHR33238">
    <property type="entry name" value="IRON (METAL) DEPENDENT REPRESSOR, DTXR FAMILY"/>
    <property type="match status" value="1"/>
</dbReference>
<evidence type="ECO:0000256" key="3">
    <source>
        <dbReference type="ARBA" id="ARBA00023125"/>
    </source>
</evidence>
<dbReference type="Gene3D" id="1.10.60.10">
    <property type="entry name" value="Iron dependent repressor, metal binding and dimerisation domain"/>
    <property type="match status" value="1"/>
</dbReference>